<protein>
    <submittedName>
        <fullName evidence="2">Uncharacterized protein</fullName>
    </submittedName>
</protein>
<feature type="signal peptide" evidence="1">
    <location>
        <begin position="1"/>
        <end position="19"/>
    </location>
</feature>
<accession>A0A371K0S9</accession>
<name>A0A371K0S9_9GAMM</name>
<feature type="chain" id="PRO_5016935117" evidence="1">
    <location>
        <begin position="20"/>
        <end position="226"/>
    </location>
</feature>
<evidence type="ECO:0000313" key="3">
    <source>
        <dbReference type="Proteomes" id="UP000264492"/>
    </source>
</evidence>
<keyword evidence="1" id="KW-0732">Signal</keyword>
<proteinExistence type="predicted"/>
<gene>
    <name evidence="2" type="ORF">DX914_15075</name>
</gene>
<reference evidence="2 3" key="1">
    <citation type="submission" date="2018-08" db="EMBL/GenBank/DDBJ databases">
        <title>Lysobacter sp. zong2l5, whole genome shotgun sequence.</title>
        <authorList>
            <person name="Zhang X."/>
            <person name="Feng G."/>
            <person name="Zhu H."/>
        </authorList>
    </citation>
    <scope>NUCLEOTIDE SEQUENCE [LARGE SCALE GENOMIC DNA]</scope>
    <source>
        <strain evidence="3">zong2l5</strain>
    </source>
</reference>
<dbReference type="Proteomes" id="UP000264492">
    <property type="component" value="Unassembled WGS sequence"/>
</dbReference>
<sequence>MLSVSGVVLALMAAVAPVAIDRAGSALRGGADAPSPVVASAEETRAILGSVLAQKPAGGRVPAPPKAGQPPQAEPARILILTDRSQCFAPQGEAEAKTSCLSAMADSLLAAELDASMPRKLREELLLANREPHPLLLAGIRGTQVESEANIERAFAGGWWDDFYRKYPGASGIVRIGRPVLTKDRQQALIYVAHSCGGLCGKGMVYLLSRSGAGWSIVQEQMLWIS</sequence>
<dbReference type="OrthoDB" id="6058033at2"/>
<dbReference type="RefSeq" id="WP_115860106.1">
    <property type="nucleotide sequence ID" value="NZ_QTSU01000002.1"/>
</dbReference>
<evidence type="ECO:0000313" key="2">
    <source>
        <dbReference type="EMBL" id="RDZ27541.1"/>
    </source>
</evidence>
<dbReference type="AlphaFoldDB" id="A0A371K0S9"/>
<evidence type="ECO:0000256" key="1">
    <source>
        <dbReference type="SAM" id="SignalP"/>
    </source>
</evidence>
<dbReference type="EMBL" id="QTSU01000002">
    <property type="protein sequence ID" value="RDZ27541.1"/>
    <property type="molecule type" value="Genomic_DNA"/>
</dbReference>
<comment type="caution">
    <text evidence="2">The sequence shown here is derived from an EMBL/GenBank/DDBJ whole genome shotgun (WGS) entry which is preliminary data.</text>
</comment>
<keyword evidence="3" id="KW-1185">Reference proteome</keyword>
<organism evidence="2 3">
    <name type="scientific">Lysobacter silvisoli</name>
    <dbReference type="NCBI Taxonomy" id="2293254"/>
    <lineage>
        <taxon>Bacteria</taxon>
        <taxon>Pseudomonadati</taxon>
        <taxon>Pseudomonadota</taxon>
        <taxon>Gammaproteobacteria</taxon>
        <taxon>Lysobacterales</taxon>
        <taxon>Lysobacteraceae</taxon>
        <taxon>Lysobacter</taxon>
    </lineage>
</organism>